<accession>A0ABM8H8Q8</accession>
<sequence>MMGAAIKSEIRKVFTTRMWWAMAIGMGLMAGLLSLMFASLLGSQNATDPNDPGAGNPFARMTPGTAQIIYSAGIQFSLTTLVPLALGVMLITNEYRHKTISSTFLATPNRWVVLISKMIALVPLGVVFGVVHNVASVGLASLVIKSKGEPLLLGDPEVLKTMALVVLANTVWMLLGFGFGMLVRNQVAAVMSAVGAAFVLHIALNLFFSARGWETAAKFLPGNLTSGMLVTSDPMAGQQTTSGAASPYFNWWQSSLTLLAYAVVLAGIGAFLTTRRDVS</sequence>
<feature type="transmembrane region" description="Helical" evidence="1">
    <location>
        <begin position="111"/>
        <end position="144"/>
    </location>
</feature>
<reference evidence="3" key="1">
    <citation type="journal article" date="2019" name="Int. J. Syst. Evol. Microbiol.">
        <title>The Global Catalogue of Microorganisms (GCM) 10K type strain sequencing project: providing services to taxonomists for standard genome sequencing and annotation.</title>
        <authorList>
            <consortium name="The Broad Institute Genomics Platform"/>
            <consortium name="The Broad Institute Genome Sequencing Center for Infectious Disease"/>
            <person name="Wu L."/>
            <person name="Ma J."/>
        </authorList>
    </citation>
    <scope>NUCLEOTIDE SEQUENCE [LARGE SCALE GENOMIC DNA]</scope>
    <source>
        <strain evidence="3">NBRC 110608</strain>
    </source>
</reference>
<proteinExistence type="predicted"/>
<organism evidence="2 3">
    <name type="scientific">Barrientosiimonas endolithica</name>
    <dbReference type="NCBI Taxonomy" id="1535208"/>
    <lineage>
        <taxon>Bacteria</taxon>
        <taxon>Bacillati</taxon>
        <taxon>Actinomycetota</taxon>
        <taxon>Actinomycetes</taxon>
        <taxon>Micrococcales</taxon>
        <taxon>Dermacoccaceae</taxon>
        <taxon>Barrientosiimonas</taxon>
    </lineage>
</organism>
<feature type="transmembrane region" description="Helical" evidence="1">
    <location>
        <begin position="164"/>
        <end position="183"/>
    </location>
</feature>
<dbReference type="EMBL" id="AP027735">
    <property type="protein sequence ID" value="BDZ57209.1"/>
    <property type="molecule type" value="Genomic_DNA"/>
</dbReference>
<keyword evidence="1" id="KW-1133">Transmembrane helix</keyword>
<protein>
    <submittedName>
        <fullName evidence="2">ABC transporter permease</fullName>
    </submittedName>
</protein>
<dbReference type="PANTHER" id="PTHR37305">
    <property type="entry name" value="INTEGRAL MEMBRANE PROTEIN-RELATED"/>
    <property type="match status" value="1"/>
</dbReference>
<evidence type="ECO:0000313" key="2">
    <source>
        <dbReference type="EMBL" id="BDZ57209.1"/>
    </source>
</evidence>
<name>A0ABM8H8Q8_9MICO</name>
<gene>
    <name evidence="2" type="ORF">GCM10025872_08660</name>
</gene>
<keyword evidence="1" id="KW-0472">Membrane</keyword>
<dbReference type="PANTHER" id="PTHR37305:SF1">
    <property type="entry name" value="MEMBRANE PROTEIN"/>
    <property type="match status" value="1"/>
</dbReference>
<feature type="transmembrane region" description="Helical" evidence="1">
    <location>
        <begin position="251"/>
        <end position="272"/>
    </location>
</feature>
<evidence type="ECO:0000313" key="3">
    <source>
        <dbReference type="Proteomes" id="UP001321421"/>
    </source>
</evidence>
<evidence type="ECO:0000256" key="1">
    <source>
        <dbReference type="SAM" id="Phobius"/>
    </source>
</evidence>
<feature type="transmembrane region" description="Helical" evidence="1">
    <location>
        <begin position="190"/>
        <end position="210"/>
    </location>
</feature>
<feature type="transmembrane region" description="Helical" evidence="1">
    <location>
        <begin position="69"/>
        <end position="91"/>
    </location>
</feature>
<dbReference type="Proteomes" id="UP001321421">
    <property type="component" value="Chromosome"/>
</dbReference>
<keyword evidence="1" id="KW-0812">Transmembrane</keyword>
<keyword evidence="3" id="KW-1185">Reference proteome</keyword>